<name>A1ZIT5_MICM2</name>
<protein>
    <submittedName>
        <fullName evidence="1">Uncharacterized protein</fullName>
    </submittedName>
</protein>
<reference evidence="1 2" key="1">
    <citation type="submission" date="2007-01" db="EMBL/GenBank/DDBJ databases">
        <authorList>
            <person name="Haygood M."/>
            <person name="Podell S."/>
            <person name="Anderson C."/>
            <person name="Hopkinson B."/>
            <person name="Roe K."/>
            <person name="Barbeau K."/>
            <person name="Gaasterland T."/>
            <person name="Ferriera S."/>
            <person name="Johnson J."/>
            <person name="Kravitz S."/>
            <person name="Beeson K."/>
            <person name="Sutton G."/>
            <person name="Rogers Y.-H."/>
            <person name="Friedman R."/>
            <person name="Frazier M."/>
            <person name="Venter J.C."/>
        </authorList>
    </citation>
    <scope>NUCLEOTIDE SEQUENCE [LARGE SCALE GENOMIC DNA]</scope>
    <source>
        <strain evidence="1 2">ATCC 23134</strain>
    </source>
</reference>
<organism evidence="1 2">
    <name type="scientific">Microscilla marina ATCC 23134</name>
    <dbReference type="NCBI Taxonomy" id="313606"/>
    <lineage>
        <taxon>Bacteria</taxon>
        <taxon>Pseudomonadati</taxon>
        <taxon>Bacteroidota</taxon>
        <taxon>Cytophagia</taxon>
        <taxon>Cytophagales</taxon>
        <taxon>Microscillaceae</taxon>
        <taxon>Microscilla</taxon>
    </lineage>
</organism>
<gene>
    <name evidence="1" type="ORF">M23134_05826</name>
</gene>
<keyword evidence="2" id="KW-1185">Reference proteome</keyword>
<evidence type="ECO:0000313" key="1">
    <source>
        <dbReference type="EMBL" id="EAY29953.1"/>
    </source>
</evidence>
<accession>A1ZIT5</accession>
<comment type="caution">
    <text evidence="1">The sequence shown here is derived from an EMBL/GenBank/DDBJ whole genome shotgun (WGS) entry which is preliminary data.</text>
</comment>
<sequence>MSGQKTKEYIQDLIDYYFVFLQQEKASPTTEISDNETVTGIVCNICCKGA</sequence>
<dbReference type="Proteomes" id="UP000004095">
    <property type="component" value="Unassembled WGS sequence"/>
</dbReference>
<dbReference type="EMBL" id="AAWS01000009">
    <property type="protein sequence ID" value="EAY29953.1"/>
    <property type="molecule type" value="Genomic_DNA"/>
</dbReference>
<proteinExistence type="predicted"/>
<dbReference type="AlphaFoldDB" id="A1ZIT5"/>
<evidence type="ECO:0000313" key="2">
    <source>
        <dbReference type="Proteomes" id="UP000004095"/>
    </source>
</evidence>